<dbReference type="OrthoDB" id="2505994at2759"/>
<dbReference type="KEGG" id="mlr:MELLADRAFT_56080"/>
<proteinExistence type="predicted"/>
<dbReference type="InterPro" id="IPR012337">
    <property type="entry name" value="RNaseH-like_sf"/>
</dbReference>
<sequence length="171" mass="19932">MKQLTNDMDTVNKKLTRSSGHRADFNRHRARANVQLKANKLPALKALLSGHGIRWGIRAERWERMWACRDLIDQVMKDDLTEVHAKRRHPKKNGKKGGYFEEVVFSVADWQAMRDLLDILTPYKYLTRDMEGDKPTGCMVLVKYGQLKASMEERCGNQNMRPIKKSKKIEF</sequence>
<dbReference type="GeneID" id="18929018"/>
<organism evidence="3">
    <name type="scientific">Melampsora larici-populina (strain 98AG31 / pathotype 3-4-7)</name>
    <name type="common">Poplar leaf rust fungus</name>
    <dbReference type="NCBI Taxonomy" id="747676"/>
    <lineage>
        <taxon>Eukaryota</taxon>
        <taxon>Fungi</taxon>
        <taxon>Dikarya</taxon>
        <taxon>Basidiomycota</taxon>
        <taxon>Pucciniomycotina</taxon>
        <taxon>Pucciniomycetes</taxon>
        <taxon>Pucciniales</taxon>
        <taxon>Melampsoraceae</taxon>
        <taxon>Melampsora</taxon>
    </lineage>
</organism>
<gene>
    <name evidence="2" type="ORF">MELLADRAFT_56080</name>
</gene>
<dbReference type="RefSeq" id="XP_007409833.1">
    <property type="nucleotide sequence ID" value="XM_007409771.1"/>
</dbReference>
<dbReference type="HOGENOM" id="CLU_1563189_0_0_1"/>
<dbReference type="VEuPathDB" id="FungiDB:MELLADRAFT_56080"/>
<protein>
    <submittedName>
        <fullName evidence="2">Uncharacterized protein</fullName>
    </submittedName>
</protein>
<reference evidence="3" key="1">
    <citation type="journal article" date="2011" name="Proc. Natl. Acad. Sci. U.S.A.">
        <title>Obligate biotrophy features unraveled by the genomic analysis of rust fungi.</title>
        <authorList>
            <person name="Duplessis S."/>
            <person name="Cuomo C.A."/>
            <person name="Lin Y.-C."/>
            <person name="Aerts A."/>
            <person name="Tisserant E."/>
            <person name="Veneault-Fourrey C."/>
            <person name="Joly D.L."/>
            <person name="Hacquard S."/>
            <person name="Amselem J."/>
            <person name="Cantarel B.L."/>
            <person name="Chiu R."/>
            <person name="Coutinho P.M."/>
            <person name="Feau N."/>
            <person name="Field M."/>
            <person name="Frey P."/>
            <person name="Gelhaye E."/>
            <person name="Goldberg J."/>
            <person name="Grabherr M.G."/>
            <person name="Kodira C.D."/>
            <person name="Kohler A."/>
            <person name="Kuees U."/>
            <person name="Lindquist E.A."/>
            <person name="Lucas S.M."/>
            <person name="Mago R."/>
            <person name="Mauceli E."/>
            <person name="Morin E."/>
            <person name="Murat C."/>
            <person name="Pangilinan J.L."/>
            <person name="Park R."/>
            <person name="Pearson M."/>
            <person name="Quesneville H."/>
            <person name="Rouhier N."/>
            <person name="Sakthikumar S."/>
            <person name="Salamov A.A."/>
            <person name="Schmutz J."/>
            <person name="Selles B."/>
            <person name="Shapiro H."/>
            <person name="Tanguay P."/>
            <person name="Tuskan G.A."/>
            <person name="Henrissat B."/>
            <person name="Van de Peer Y."/>
            <person name="Rouze P."/>
            <person name="Ellis J.G."/>
            <person name="Dodds P.N."/>
            <person name="Schein J.E."/>
            <person name="Zhong S."/>
            <person name="Hamelin R.C."/>
            <person name="Grigoriev I.V."/>
            <person name="Szabo L.J."/>
            <person name="Martin F."/>
        </authorList>
    </citation>
    <scope>NUCLEOTIDE SEQUENCE [LARGE SCALE GENOMIC DNA]</scope>
    <source>
        <strain evidence="3">98AG31 / pathotype 3-4-7</strain>
    </source>
</reference>
<feature type="region of interest" description="Disordered" evidence="1">
    <location>
        <begin position="1"/>
        <end position="24"/>
    </location>
</feature>
<accession>F4RLA1</accession>
<keyword evidence="3" id="KW-1185">Reference proteome</keyword>
<evidence type="ECO:0000313" key="3">
    <source>
        <dbReference type="Proteomes" id="UP000001072"/>
    </source>
</evidence>
<dbReference type="SUPFAM" id="SSF53098">
    <property type="entry name" value="Ribonuclease H-like"/>
    <property type="match status" value="1"/>
</dbReference>
<dbReference type="EMBL" id="GL883106">
    <property type="protein sequence ID" value="EGG06873.1"/>
    <property type="molecule type" value="Genomic_DNA"/>
</dbReference>
<dbReference type="Proteomes" id="UP000001072">
    <property type="component" value="Unassembled WGS sequence"/>
</dbReference>
<evidence type="ECO:0000256" key="1">
    <source>
        <dbReference type="SAM" id="MobiDB-lite"/>
    </source>
</evidence>
<name>F4RLA1_MELLP</name>
<dbReference type="AlphaFoldDB" id="F4RLA1"/>
<dbReference type="InParanoid" id="F4RLA1"/>
<evidence type="ECO:0000313" key="2">
    <source>
        <dbReference type="EMBL" id="EGG06873.1"/>
    </source>
</evidence>